<dbReference type="PANTHER" id="PTHR34570">
    <property type="entry name" value="OS03G0593100 PROTEIN"/>
    <property type="match status" value="1"/>
</dbReference>
<protein>
    <submittedName>
        <fullName evidence="1">Uncharacterized protein</fullName>
    </submittedName>
</protein>
<name>A0ABD1RZ91_9LAMI</name>
<evidence type="ECO:0000313" key="1">
    <source>
        <dbReference type="EMBL" id="KAL2493765.1"/>
    </source>
</evidence>
<evidence type="ECO:0000313" key="2">
    <source>
        <dbReference type="Proteomes" id="UP001604277"/>
    </source>
</evidence>
<dbReference type="AlphaFoldDB" id="A0ABD1RZ91"/>
<sequence length="138" mass="16078">MGRQNNDPEVVGSSIVLLQERFRQLQRLKEKREERELVKLFVDPIQNKISFSSSNHADFQDPLALGLNLNGKNTPDFRALNRQQPIRSSADFRVLRCSRQDLSRGSPENLEFQIIHNFYDVHGHDKAHIEKMKKDHMA</sequence>
<proteinExistence type="predicted"/>
<dbReference type="PANTHER" id="PTHR34570:SF12">
    <property type="entry name" value="EXPRESSED PROTEIN"/>
    <property type="match status" value="1"/>
</dbReference>
<gene>
    <name evidence="1" type="ORF">Fot_37522</name>
</gene>
<reference evidence="2" key="1">
    <citation type="submission" date="2024-07" db="EMBL/GenBank/DDBJ databases">
        <title>Two chromosome-level genome assemblies of Korean endemic species Abeliophyllum distichum and Forsythia ovata (Oleaceae).</title>
        <authorList>
            <person name="Jang H."/>
        </authorList>
    </citation>
    <scope>NUCLEOTIDE SEQUENCE [LARGE SCALE GENOMIC DNA]</scope>
</reference>
<comment type="caution">
    <text evidence="1">The sequence shown here is derived from an EMBL/GenBank/DDBJ whole genome shotgun (WGS) entry which is preliminary data.</text>
</comment>
<keyword evidence="2" id="KW-1185">Reference proteome</keyword>
<organism evidence="1 2">
    <name type="scientific">Forsythia ovata</name>
    <dbReference type="NCBI Taxonomy" id="205694"/>
    <lineage>
        <taxon>Eukaryota</taxon>
        <taxon>Viridiplantae</taxon>
        <taxon>Streptophyta</taxon>
        <taxon>Embryophyta</taxon>
        <taxon>Tracheophyta</taxon>
        <taxon>Spermatophyta</taxon>
        <taxon>Magnoliopsida</taxon>
        <taxon>eudicotyledons</taxon>
        <taxon>Gunneridae</taxon>
        <taxon>Pentapetalae</taxon>
        <taxon>asterids</taxon>
        <taxon>lamiids</taxon>
        <taxon>Lamiales</taxon>
        <taxon>Oleaceae</taxon>
        <taxon>Forsythieae</taxon>
        <taxon>Forsythia</taxon>
    </lineage>
</organism>
<accession>A0ABD1RZ91</accession>
<dbReference type="Proteomes" id="UP001604277">
    <property type="component" value="Unassembled WGS sequence"/>
</dbReference>
<dbReference type="EMBL" id="JBFOLJ010000011">
    <property type="protein sequence ID" value="KAL2493765.1"/>
    <property type="molecule type" value="Genomic_DNA"/>
</dbReference>